<dbReference type="PANTHER" id="PTHR34817">
    <property type="entry name" value="NUCLEOTIDYLTRANSFERASE"/>
    <property type="match status" value="1"/>
</dbReference>
<accession>A0ABS9KNQ2</accession>
<proteinExistence type="predicted"/>
<dbReference type="InterPro" id="IPR018775">
    <property type="entry name" value="RlaP"/>
</dbReference>
<name>A0ABS9KNQ2_9BACT</name>
<dbReference type="EMBL" id="JAKLTR010000003">
    <property type="protein sequence ID" value="MCG2613958.1"/>
    <property type="molecule type" value="Genomic_DNA"/>
</dbReference>
<evidence type="ECO:0000313" key="1">
    <source>
        <dbReference type="EMBL" id="MCG2613958.1"/>
    </source>
</evidence>
<dbReference type="PANTHER" id="PTHR34817:SF2">
    <property type="entry name" value="NUCLEOTIDYLTRANSFERASE"/>
    <property type="match status" value="1"/>
</dbReference>
<gene>
    <name evidence="1" type="ORF">LZZ85_06685</name>
</gene>
<evidence type="ECO:0000313" key="2">
    <source>
        <dbReference type="Proteomes" id="UP001165367"/>
    </source>
</evidence>
<comment type="caution">
    <text evidence="1">The sequence shown here is derived from an EMBL/GenBank/DDBJ whole genome shotgun (WGS) entry which is preliminary data.</text>
</comment>
<dbReference type="Proteomes" id="UP001165367">
    <property type="component" value="Unassembled WGS sequence"/>
</dbReference>
<keyword evidence="2" id="KW-1185">Reference proteome</keyword>
<organism evidence="1 2">
    <name type="scientific">Terrimonas ginsenosidimutans</name>
    <dbReference type="NCBI Taxonomy" id="2908004"/>
    <lineage>
        <taxon>Bacteria</taxon>
        <taxon>Pseudomonadati</taxon>
        <taxon>Bacteroidota</taxon>
        <taxon>Chitinophagia</taxon>
        <taxon>Chitinophagales</taxon>
        <taxon>Chitinophagaceae</taxon>
        <taxon>Terrimonas</taxon>
    </lineage>
</organism>
<dbReference type="Pfam" id="PF10127">
    <property type="entry name" value="RlaP"/>
    <property type="match status" value="1"/>
</dbReference>
<dbReference type="RefSeq" id="WP_237869924.1">
    <property type="nucleotide sequence ID" value="NZ_JAKLTR010000003.1"/>
</dbReference>
<reference evidence="1" key="1">
    <citation type="submission" date="2022-01" db="EMBL/GenBank/DDBJ databases">
        <authorList>
            <person name="Jo J.-H."/>
            <person name="Im W.-T."/>
        </authorList>
    </citation>
    <scope>NUCLEOTIDE SEQUENCE</scope>
    <source>
        <strain evidence="1">NA20</strain>
    </source>
</reference>
<sequence length="252" mass="29645">MELIATALRELERLHDITILYACETGSRAWGFPSPDSDYDIRFLYRHSKDWYLHLGDRKDSIESMDGDLDMTGWDLRKSLKLLKRSNTALIERFQSPMQYMGEADFKQEFHHLAEQYYSAKAVYFHHFNQAVRFNEEIDGKSSFKLKSYFYLLRSLLSCNWILNDARMLPMHIEGLMIYLSDSDRAMIRRLIKQKAELNESYLHPADPDERSLITRLFGAVSGKGDLLTVNKEDYKKLDQFFIKQLNATDSR</sequence>
<protein>
    <submittedName>
        <fullName evidence="1">Nucleotidyltransferase domain-containing protein</fullName>
    </submittedName>
</protein>